<accession>A0A3P7J485</accession>
<feature type="compositionally biased region" description="Polar residues" evidence="1">
    <location>
        <begin position="18"/>
        <end position="34"/>
    </location>
</feature>
<feature type="non-terminal residue" evidence="2">
    <location>
        <position position="148"/>
    </location>
</feature>
<dbReference type="OrthoDB" id="5819679at2759"/>
<dbReference type="EMBL" id="UYYB01107678">
    <property type="protein sequence ID" value="VDM80190.1"/>
    <property type="molecule type" value="Genomic_DNA"/>
</dbReference>
<feature type="region of interest" description="Disordered" evidence="1">
    <location>
        <begin position="1"/>
        <end position="68"/>
    </location>
</feature>
<gene>
    <name evidence="2" type="ORF">SVUK_LOCUS15188</name>
</gene>
<sequence>MNIPPPKIPKPAVDEDASNTIQSTEENSQVTAQMNIPPPKIPKPAVDEDASNTIQSTEENSQGEQRGGKQFWRHGVALLNSLRDWYVKGTMEKLYRRRAVLAVVGQCPHVSQRRLEREVGGTLGKIRPKLFVRSIEALSPKALSPLRS</sequence>
<evidence type="ECO:0000256" key="1">
    <source>
        <dbReference type="SAM" id="MobiDB-lite"/>
    </source>
</evidence>
<protein>
    <submittedName>
        <fullName evidence="2">Uncharacterized protein</fullName>
    </submittedName>
</protein>
<evidence type="ECO:0000313" key="2">
    <source>
        <dbReference type="EMBL" id="VDM80190.1"/>
    </source>
</evidence>
<dbReference type="AlphaFoldDB" id="A0A3P7J485"/>
<dbReference type="Proteomes" id="UP000270094">
    <property type="component" value="Unassembled WGS sequence"/>
</dbReference>
<name>A0A3P7J485_STRVU</name>
<keyword evidence="3" id="KW-1185">Reference proteome</keyword>
<feature type="compositionally biased region" description="Polar residues" evidence="1">
    <location>
        <begin position="51"/>
        <end position="64"/>
    </location>
</feature>
<proteinExistence type="predicted"/>
<evidence type="ECO:0000313" key="3">
    <source>
        <dbReference type="Proteomes" id="UP000270094"/>
    </source>
</evidence>
<organism evidence="2 3">
    <name type="scientific">Strongylus vulgaris</name>
    <name type="common">Blood worm</name>
    <dbReference type="NCBI Taxonomy" id="40348"/>
    <lineage>
        <taxon>Eukaryota</taxon>
        <taxon>Metazoa</taxon>
        <taxon>Ecdysozoa</taxon>
        <taxon>Nematoda</taxon>
        <taxon>Chromadorea</taxon>
        <taxon>Rhabditida</taxon>
        <taxon>Rhabditina</taxon>
        <taxon>Rhabditomorpha</taxon>
        <taxon>Strongyloidea</taxon>
        <taxon>Strongylidae</taxon>
        <taxon>Strongylus</taxon>
    </lineage>
</organism>
<reference evidence="2 3" key="1">
    <citation type="submission" date="2018-11" db="EMBL/GenBank/DDBJ databases">
        <authorList>
            <consortium name="Pathogen Informatics"/>
        </authorList>
    </citation>
    <scope>NUCLEOTIDE SEQUENCE [LARGE SCALE GENOMIC DNA]</scope>
</reference>